<dbReference type="Pfam" id="PF20009">
    <property type="entry name" value="GEVED"/>
    <property type="match status" value="1"/>
</dbReference>
<comment type="caution">
    <text evidence="5">The sequence shown here is derived from an EMBL/GenBank/DDBJ whole genome shotgun (WGS) entry which is preliminary data.</text>
</comment>
<dbReference type="InterPro" id="IPR041033">
    <property type="entry name" value="SpaA_PFL_dom_1"/>
</dbReference>
<evidence type="ECO:0008006" key="7">
    <source>
        <dbReference type="Google" id="ProtNLM"/>
    </source>
</evidence>
<gene>
    <name evidence="5" type="ORF">J2S49_001119</name>
</gene>
<sequence>MTRRVSRRLLAAAVAALTVFAVVVFVPTERQSAQAVYGTGGYTAADTSPYLGMINWVDWSKYDGEANRLKLYRTRDGLEPWVQGELNWSKEDAGSLYQKDINNGGYQVRNETKIGTSTVVTTCTLSNYYENATGANSLTNPWMNIHIPGSYSKDGFDNVYQRYDQATRTGIPAGIGRAGGGRARFDVKCRADLLLADGTSTKIPINGLVFADGETMNSGEYAYVIPHKIDPAKQVDWRLLEYHRVPGDTTATYLTIGPDAAKDKIDPGLASYNPLNKTYLWEYSSLAAGLDTANALTYTVPDKITSAAYQPLSTFYASNADGAYIDMSGGFGNYIAVGVVLGVDLRDGPASYGRAGAITQPAIGGPRINETYVKSVRADAQPRATVGPGSAPYTGANGPDVDTSAAGSSDWTTLVNDDRTNGTSIAGFDDEDAFTKPLLTTAQPGDFTQKVACTAAATGTTTVSGWLDWNANGVFDAAERADATCTAGVANLTWHVTAAMLPPAASVPVYPSLIRLIATTDAPPSYGPTSVVTNGEVEDHAVTLVRPTLTVKKQIVDAAGKPIPGAPTDGFTFTATAPDTTLQQVPAPSALATANATQTTSASASALVPAGSALWPFAFTKLAPELLTQMVRPEIATTVTLTETPKAGYLSYPTPTCTTPQAAAWTHTIPLGTTGTSIEQPGTYAWPDPAKTAVTSVNAHQYQVGLTPTSVLDCTYSNQPYGQISVTAKVDASAVTPPPSIDPQLTFSGTYTCTAPTSGPYAGQSAVTGTWGPLKAGETWTSDPAKDPIFAGSSCAITQTAIGSSAQGVTSGAAPDATTGAYRWAGVAYQPTTAIASLSLAGQQIPLVTAVNTVELTPFTTLSWRKVDEAGSPLKGAEFDVWTAGASATTGDVWHEKVTDCVAGSASECTGEDRDPRAGYFTLAGVYLGEYLIQESAAPAGYILNKQQLSGKIEHTDLASGKDAGQIVNTRYAPAMLPMLPMAGGTSTLSFVLAGAALVLAALMTGAGSFARRKGGQSAQ</sequence>
<dbReference type="RefSeq" id="WP_278058684.1">
    <property type="nucleotide sequence ID" value="NZ_CP121247.1"/>
</dbReference>
<feature type="transmembrane region" description="Helical" evidence="1">
    <location>
        <begin position="989"/>
        <end position="1011"/>
    </location>
</feature>
<dbReference type="InterPro" id="IPR013783">
    <property type="entry name" value="Ig-like_fold"/>
</dbReference>
<proteinExistence type="predicted"/>
<keyword evidence="1" id="KW-1133">Transmembrane helix</keyword>
<evidence type="ECO:0000259" key="4">
    <source>
        <dbReference type="Pfam" id="PF20009"/>
    </source>
</evidence>
<evidence type="ECO:0000259" key="3">
    <source>
        <dbReference type="Pfam" id="PF18651"/>
    </source>
</evidence>
<name>A0ABT9NBG2_9ACTO</name>
<evidence type="ECO:0000313" key="6">
    <source>
        <dbReference type="Proteomes" id="UP001235966"/>
    </source>
</evidence>
<feature type="domain" description="Surface adhesin CshA non-repetitive" evidence="3">
    <location>
        <begin position="53"/>
        <end position="339"/>
    </location>
</feature>
<keyword evidence="1" id="KW-0472">Membrane</keyword>
<reference evidence="5 6" key="1">
    <citation type="submission" date="2023-07" db="EMBL/GenBank/DDBJ databases">
        <title>Sequencing the genomes of 1000 actinobacteria strains.</title>
        <authorList>
            <person name="Klenk H.-P."/>
        </authorList>
    </citation>
    <scope>NUCLEOTIDE SEQUENCE [LARGE SCALE GENOMIC DNA]</scope>
    <source>
        <strain evidence="5 6">DSM 102162</strain>
    </source>
</reference>
<dbReference type="EMBL" id="JAUSQW010000001">
    <property type="protein sequence ID" value="MDP9801043.1"/>
    <property type="molecule type" value="Genomic_DNA"/>
</dbReference>
<feature type="domain" description="GEVED" evidence="4">
    <location>
        <begin position="463"/>
        <end position="543"/>
    </location>
</feature>
<dbReference type="Pfam" id="PF17802">
    <property type="entry name" value="SpaA"/>
    <property type="match status" value="1"/>
</dbReference>
<dbReference type="InterPro" id="IPR040683">
    <property type="entry name" value="CshA_NR2"/>
</dbReference>
<evidence type="ECO:0000256" key="1">
    <source>
        <dbReference type="SAM" id="Phobius"/>
    </source>
</evidence>
<evidence type="ECO:0000313" key="5">
    <source>
        <dbReference type="EMBL" id="MDP9801043.1"/>
    </source>
</evidence>
<dbReference type="Proteomes" id="UP001235966">
    <property type="component" value="Unassembled WGS sequence"/>
</dbReference>
<dbReference type="Pfam" id="PF18651">
    <property type="entry name" value="CshA_NR2"/>
    <property type="match status" value="1"/>
</dbReference>
<accession>A0ABT9NBG2</accession>
<evidence type="ECO:0000259" key="2">
    <source>
        <dbReference type="Pfam" id="PF17802"/>
    </source>
</evidence>
<keyword evidence="1" id="KW-0812">Transmembrane</keyword>
<dbReference type="Gene3D" id="2.60.40.10">
    <property type="entry name" value="Immunoglobulins"/>
    <property type="match status" value="1"/>
</dbReference>
<protein>
    <recommendedName>
        <fullName evidence="7">Cna protein B-type domain-containing protein</fullName>
    </recommendedName>
</protein>
<feature type="domain" description="SpaA-like prealbumin fold" evidence="2">
    <location>
        <begin position="861"/>
        <end position="954"/>
    </location>
</feature>
<organism evidence="5 6">
    <name type="scientific">Arcanobacterium wilhelmae</name>
    <dbReference type="NCBI Taxonomy" id="1803177"/>
    <lineage>
        <taxon>Bacteria</taxon>
        <taxon>Bacillati</taxon>
        <taxon>Actinomycetota</taxon>
        <taxon>Actinomycetes</taxon>
        <taxon>Actinomycetales</taxon>
        <taxon>Actinomycetaceae</taxon>
        <taxon>Arcanobacterium</taxon>
    </lineage>
</organism>
<dbReference type="InterPro" id="IPR045474">
    <property type="entry name" value="GEVED"/>
</dbReference>
<keyword evidence="6" id="KW-1185">Reference proteome</keyword>